<keyword evidence="3 11" id="KW-0167">Capsid protein</keyword>
<feature type="compositionally biased region" description="Polar residues" evidence="9">
    <location>
        <begin position="1"/>
        <end position="22"/>
    </location>
</feature>
<dbReference type="InterPro" id="IPR029053">
    <property type="entry name" value="Viral_coat"/>
</dbReference>
<keyword evidence="5" id="KW-1142">T=3 icosahedral capsid protein</keyword>
<evidence type="ECO:0000256" key="8">
    <source>
        <dbReference type="ARBA" id="ARBA00046323"/>
    </source>
</evidence>
<dbReference type="SUPFAM" id="SSF88633">
    <property type="entry name" value="Positive stranded ssRNA viruses"/>
    <property type="match status" value="1"/>
</dbReference>
<comment type="similarity">
    <text evidence="8">Belongs to the tymoviruses capsid protein family.</text>
</comment>
<accession>A0A2R4LWE6</accession>
<feature type="domain" description="Tymovirus coat protein" evidence="10">
    <location>
        <begin position="34"/>
        <end position="188"/>
    </location>
</feature>
<keyword evidence="4" id="KW-0946">Virion</keyword>
<evidence type="ECO:0000256" key="5">
    <source>
        <dbReference type="ARBA" id="ARBA00023060"/>
    </source>
</evidence>
<organism evidence="11">
    <name type="scientific">Passion fruit yellow mosaic virus</name>
    <dbReference type="NCBI Taxonomy" id="185692"/>
    <lineage>
        <taxon>Viruses</taxon>
        <taxon>Riboviria</taxon>
        <taxon>Orthornavirae</taxon>
        <taxon>Kitrinoviricota</taxon>
        <taxon>Alsuviricetes</taxon>
        <taxon>Tymovirales</taxon>
        <taxon>Tymoviridae</taxon>
        <taxon>Tymovirus</taxon>
        <taxon>Tymovirus passiflorae</taxon>
    </lineage>
</organism>
<proteinExistence type="inferred from homology"/>
<comment type="subcellular location">
    <subcellularLocation>
        <location evidence="1">Virion</location>
    </subcellularLocation>
</comment>
<evidence type="ECO:0000259" key="10">
    <source>
        <dbReference type="Pfam" id="PF00983"/>
    </source>
</evidence>
<evidence type="ECO:0000256" key="1">
    <source>
        <dbReference type="ARBA" id="ARBA00004328"/>
    </source>
</evidence>
<evidence type="ECO:0000256" key="6">
    <source>
        <dbReference type="ARBA" id="ARBA00031336"/>
    </source>
</evidence>
<evidence type="ECO:0000256" key="7">
    <source>
        <dbReference type="ARBA" id="ARBA00032595"/>
    </source>
</evidence>
<dbReference type="EMBL" id="KY823429">
    <property type="protein sequence ID" value="AVW89221.1"/>
    <property type="molecule type" value="Genomic_RNA"/>
</dbReference>
<protein>
    <recommendedName>
        <fullName evidence="2">Capsid protein</fullName>
    </recommendedName>
    <alternativeName>
        <fullName evidence="6">Coat protein</fullName>
    </alternativeName>
    <alternativeName>
        <fullName evidence="7">Virion protein</fullName>
    </alternativeName>
</protein>
<feature type="region of interest" description="Disordered" evidence="9">
    <location>
        <begin position="1"/>
        <end position="29"/>
    </location>
</feature>
<name>A0A2R4LWE6_9VIRU</name>
<dbReference type="InterPro" id="IPR000574">
    <property type="entry name" value="Tymo_coat"/>
</dbReference>
<evidence type="ECO:0000313" key="11">
    <source>
        <dbReference type="EMBL" id="AVW89221.1"/>
    </source>
</evidence>
<dbReference type="GO" id="GO:0005198">
    <property type="term" value="F:structural molecule activity"/>
    <property type="evidence" value="ECO:0007669"/>
    <property type="project" value="InterPro"/>
</dbReference>
<evidence type="ECO:0000256" key="9">
    <source>
        <dbReference type="SAM" id="MobiDB-lite"/>
    </source>
</evidence>
<dbReference type="Pfam" id="PF00983">
    <property type="entry name" value="Tymo_coat"/>
    <property type="match status" value="1"/>
</dbReference>
<reference evidence="11" key="1">
    <citation type="submission" date="2017-03" db="EMBL/GenBank/DDBJ databases">
        <title>Molecular characterization of a novel tymovirus species infecting Purple passion fruit (Passiflora edulis f. edulis) in Colombia.</title>
        <authorList>
            <person name="Jaramillo Mesa H."/>
            <person name="Marin Montoya M."/>
            <person name="Gutierrez P."/>
        </authorList>
    </citation>
    <scope>NUCLEOTIDE SEQUENCE</scope>
    <source>
        <strain evidence="11">PFYMV_Antioquia</strain>
    </source>
</reference>
<dbReference type="Gene3D" id="2.60.120.20">
    <property type="match status" value="1"/>
</dbReference>
<evidence type="ECO:0000256" key="2">
    <source>
        <dbReference type="ARBA" id="ARBA00018091"/>
    </source>
</evidence>
<evidence type="ECO:0000256" key="3">
    <source>
        <dbReference type="ARBA" id="ARBA00022561"/>
    </source>
</evidence>
<dbReference type="GO" id="GO:0039617">
    <property type="term" value="C:T=3 icosahedral viral capsid"/>
    <property type="evidence" value="ECO:0007669"/>
    <property type="project" value="UniProtKB-KW"/>
</dbReference>
<sequence length="193" mass="19842">MSSNSLVTSLVSQQTPINTKSDSIPLEPGTTPPVIKLPFQTKLASLGTTEVSDSISVAANAAVSSLATPYRHARLTSLVATIHPNHLSPSNPTTVSLVWVPFNSTATASDILNVFGGQSFCIGGAVNSLATISVPCNLTNVNPVIKSSVTFTDTPKLLLHSTVGPSPPASPTCALTISGTIELHSPLLQSSVS</sequence>
<evidence type="ECO:0000256" key="4">
    <source>
        <dbReference type="ARBA" id="ARBA00022844"/>
    </source>
</evidence>